<dbReference type="Pfam" id="PF14684">
    <property type="entry name" value="Tricorn_C1"/>
    <property type="match status" value="1"/>
</dbReference>
<dbReference type="Proteomes" id="UP000011910">
    <property type="component" value="Unassembled WGS sequence"/>
</dbReference>
<dbReference type="InterPro" id="IPR005151">
    <property type="entry name" value="Tail-specific_protease"/>
</dbReference>
<name>M7NM31_9BACT</name>
<dbReference type="EMBL" id="AODQ01000044">
    <property type="protein sequence ID" value="EMR02825.1"/>
    <property type="molecule type" value="Genomic_DNA"/>
</dbReference>
<organism evidence="2 3">
    <name type="scientific">Cesiribacter andamanensis AMV16</name>
    <dbReference type="NCBI Taxonomy" id="1279009"/>
    <lineage>
        <taxon>Bacteria</taxon>
        <taxon>Pseudomonadati</taxon>
        <taxon>Bacteroidota</taxon>
        <taxon>Cytophagia</taxon>
        <taxon>Cytophagales</taxon>
        <taxon>Cesiribacteraceae</taxon>
        <taxon>Cesiribacter</taxon>
    </lineage>
</organism>
<sequence>MKTIGILVGLCLGLSLCSCEKGLMPEPVQKNDPVRNFELLWQDFRDYYGLFAVKRINWDSVYTIYRPQVHEDMTEAQFYGVATSMLAILNDAHITLYPTNPELPRWSVDLKDGISKQEDYAFDVVKNRYLQNHKQMGAISWGWLPGNIGYIHVAHFMLKIGEVDAAMNQISADFQEARGLVLDIRDTPGGQDPAGQQMAGYFASEKYVYMRSRKRSGPEPTDFTPWTDWWVQPMGGEALRNTPLVLLTTRFTGSGAETFSLAMRKLPQVVHAGDTTAGAFSDNPSRQLLNGWIFSLSVGDFRDAEGVSYEGKGIAPALVWQNNPADVRAGKDEALEKAMEHLRE</sequence>
<accession>M7NM31</accession>
<dbReference type="InterPro" id="IPR029045">
    <property type="entry name" value="ClpP/crotonase-like_dom_sf"/>
</dbReference>
<dbReference type="OrthoDB" id="6397760at2"/>
<dbReference type="STRING" id="1279009.ADICEAN_02033"/>
<feature type="domain" description="Tail specific protease" evidence="1">
    <location>
        <begin position="103"/>
        <end position="321"/>
    </location>
</feature>
<comment type="caution">
    <text evidence="2">The sequence shown here is derived from an EMBL/GenBank/DDBJ whole genome shotgun (WGS) entry which is preliminary data.</text>
</comment>
<dbReference type="PANTHER" id="PTHR11261:SF3">
    <property type="entry name" value="RETINOL-BINDING PROTEIN 3"/>
    <property type="match status" value="1"/>
</dbReference>
<dbReference type="eggNOG" id="COG0793">
    <property type="taxonomic scope" value="Bacteria"/>
</dbReference>
<protein>
    <recommendedName>
        <fullName evidence="1">Tail specific protease domain-containing protein</fullName>
    </recommendedName>
</protein>
<dbReference type="CDD" id="cd07563">
    <property type="entry name" value="Peptidase_S41_IRBP"/>
    <property type="match status" value="1"/>
</dbReference>
<dbReference type="Gene3D" id="3.90.226.10">
    <property type="entry name" value="2-enoyl-CoA Hydratase, Chain A, domain 1"/>
    <property type="match status" value="1"/>
</dbReference>
<gene>
    <name evidence="2" type="ORF">ADICEAN_02033</name>
</gene>
<dbReference type="SMART" id="SM00245">
    <property type="entry name" value="TSPc"/>
    <property type="match status" value="1"/>
</dbReference>
<dbReference type="PANTHER" id="PTHR11261">
    <property type="entry name" value="INTERPHOTORECEPTOR RETINOID-BINDING PROTEIN"/>
    <property type="match status" value="1"/>
</dbReference>
<dbReference type="InterPro" id="IPR028204">
    <property type="entry name" value="Tricorn_C1"/>
</dbReference>
<dbReference type="PROSITE" id="PS51257">
    <property type="entry name" value="PROKAR_LIPOPROTEIN"/>
    <property type="match status" value="1"/>
</dbReference>
<evidence type="ECO:0000259" key="1">
    <source>
        <dbReference type="SMART" id="SM00245"/>
    </source>
</evidence>
<keyword evidence="3" id="KW-1185">Reference proteome</keyword>
<dbReference type="GO" id="GO:0008236">
    <property type="term" value="F:serine-type peptidase activity"/>
    <property type="evidence" value="ECO:0007669"/>
    <property type="project" value="InterPro"/>
</dbReference>
<evidence type="ECO:0000313" key="3">
    <source>
        <dbReference type="Proteomes" id="UP000011910"/>
    </source>
</evidence>
<dbReference type="RefSeq" id="WP_009195428.1">
    <property type="nucleotide sequence ID" value="NZ_AODQ01000044.1"/>
</dbReference>
<dbReference type="Pfam" id="PF03572">
    <property type="entry name" value="Peptidase_S41"/>
    <property type="match status" value="1"/>
</dbReference>
<reference evidence="2 3" key="1">
    <citation type="journal article" date="2013" name="Genome Announc.">
        <title>Draft Genome Sequence of Cesiribacter andamanensis Strain AMV16T, Isolated from a Soil Sample from a Mud Volcano in the Andaman Islands, India.</title>
        <authorList>
            <person name="Shivaji S."/>
            <person name="Ara S."/>
            <person name="Begum Z."/>
            <person name="Srinivas T.N."/>
            <person name="Singh A."/>
            <person name="Kumar Pinnaka A."/>
        </authorList>
    </citation>
    <scope>NUCLEOTIDE SEQUENCE [LARGE SCALE GENOMIC DNA]</scope>
    <source>
        <strain evidence="2 3">AMV16</strain>
    </source>
</reference>
<dbReference type="AlphaFoldDB" id="M7NM31"/>
<proteinExistence type="predicted"/>
<dbReference type="Gene3D" id="3.30.750.44">
    <property type="match status" value="1"/>
</dbReference>
<evidence type="ECO:0000313" key="2">
    <source>
        <dbReference type="EMBL" id="EMR02825.1"/>
    </source>
</evidence>
<dbReference type="SUPFAM" id="SSF52096">
    <property type="entry name" value="ClpP/crotonase"/>
    <property type="match status" value="1"/>
</dbReference>
<dbReference type="GO" id="GO:0006508">
    <property type="term" value="P:proteolysis"/>
    <property type="evidence" value="ECO:0007669"/>
    <property type="project" value="InterPro"/>
</dbReference>